<organism evidence="2">
    <name type="scientific">Bacillus anthracis</name>
    <name type="common">anthrax bacterium</name>
    <dbReference type="NCBI Taxonomy" id="1392"/>
    <lineage>
        <taxon>Bacteria</taxon>
        <taxon>Bacillati</taxon>
        <taxon>Bacillota</taxon>
        <taxon>Bacilli</taxon>
        <taxon>Bacillales</taxon>
        <taxon>Bacillaceae</taxon>
        <taxon>Bacillus</taxon>
        <taxon>Bacillus cereus group</taxon>
    </lineage>
</organism>
<feature type="transmembrane region" description="Helical" evidence="1">
    <location>
        <begin position="20"/>
        <end position="44"/>
    </location>
</feature>
<reference evidence="2" key="2">
    <citation type="submission" date="2019-12" db="EMBL/GenBank/DDBJ databases">
        <authorList>
            <person name="Hoang T.H.H."/>
            <person name="Okutani A."/>
        </authorList>
    </citation>
    <scope>NUCLEOTIDE SEQUENCE</scope>
    <source>
        <strain evidence="2">QuyetLC</strain>
    </source>
</reference>
<accession>A0A640NPA8</accession>
<reference evidence="2" key="1">
    <citation type="submission" date="2019-12" db="EMBL/GenBank/DDBJ databases">
        <title>Epidemiological and comparative genomic analysis of Bacillus anthracis isolated from northern Vietnam.</title>
        <authorList>
            <person name="Hoang T.T.H."/>
            <person name="Dang D.A."/>
            <person name="Pham M.H."/>
            <person name="Luong M.H."/>
            <person name="Tran N.D."/>
            <person name="Nguyen T.H."/>
            <person name="Nguyen T.T."/>
            <person name="Inoue S."/>
            <person name="Morikawa S."/>
            <person name="Okutani A."/>
        </authorList>
    </citation>
    <scope>NUCLEOTIDE SEQUENCE</scope>
    <source>
        <strain evidence="2">QuyetLC</strain>
    </source>
</reference>
<protein>
    <submittedName>
        <fullName evidence="2">Uncharacterized protein</fullName>
    </submittedName>
</protein>
<dbReference type="AlphaFoldDB" id="A0A640NPA8"/>
<dbReference type="EMBL" id="BLEY01000021">
    <property type="protein sequence ID" value="GEU27905.1"/>
    <property type="molecule type" value="Genomic_DNA"/>
</dbReference>
<sequence length="46" mass="5097">MNKRGLAAIAKHPRVRMRRVQAIAYVSLIGNVVFLICIFAMAIAGR</sequence>
<proteinExistence type="predicted"/>
<keyword evidence="1" id="KW-0812">Transmembrane</keyword>
<evidence type="ECO:0000313" key="2">
    <source>
        <dbReference type="EMBL" id="GEU27905.1"/>
    </source>
</evidence>
<evidence type="ECO:0000256" key="1">
    <source>
        <dbReference type="SAM" id="Phobius"/>
    </source>
</evidence>
<comment type="caution">
    <text evidence="2">The sequence shown here is derived from an EMBL/GenBank/DDBJ whole genome shotgun (WGS) entry which is preliminary data.</text>
</comment>
<name>A0A640NPA8_BACAN</name>
<keyword evidence="1" id="KW-1133">Transmembrane helix</keyword>
<gene>
    <name evidence="2" type="ORF">QuyetLC_22720</name>
</gene>
<keyword evidence="1" id="KW-0472">Membrane</keyword>